<evidence type="ECO:0000313" key="13">
    <source>
        <dbReference type="Proteomes" id="UP000320876"/>
    </source>
</evidence>
<proteinExistence type="inferred from homology"/>
<dbReference type="RefSeq" id="WP_141997196.1">
    <property type="nucleotide sequence ID" value="NZ_VFML01000001.1"/>
</dbReference>
<comment type="subunit">
    <text evidence="9">Forms a cyclic heterotetrameric complex composed of two molecules of XerC and two molecules of XerD.</text>
</comment>
<dbReference type="InterPro" id="IPR010998">
    <property type="entry name" value="Integrase_recombinase_N"/>
</dbReference>
<evidence type="ECO:0000259" key="10">
    <source>
        <dbReference type="PROSITE" id="PS51898"/>
    </source>
</evidence>
<keyword evidence="8 9" id="KW-0131">Cell cycle</keyword>
<keyword evidence="2 9" id="KW-0963">Cytoplasm</keyword>
<dbReference type="PANTHER" id="PTHR30349">
    <property type="entry name" value="PHAGE INTEGRASE-RELATED"/>
    <property type="match status" value="1"/>
</dbReference>
<comment type="function">
    <text evidence="9">Site-specific tyrosine recombinase, which acts by catalyzing the cutting and rejoining of the recombining DNA molecules. The XerC-XerD complex is essential to convert dimers of the bacterial chromosome into monomers to permit their segregation at cell division. It also contributes to the segregational stability of plasmids.</text>
</comment>
<dbReference type="CDD" id="cd00798">
    <property type="entry name" value="INT_XerDC_C"/>
    <property type="match status" value="1"/>
</dbReference>
<keyword evidence="6 9" id="KW-0238">DNA-binding</keyword>
<sequence>MPPSQPRRVDLSRIRERLPRAATDLVEEYERHLKLERNLSEHTVRAYAGDVVSLLGFLHGVDGAADGACAAPDAAALDGLDIGVLRAWLAGQRASGHSRTTLSRRAAAVRTFTAWVQRQGFLDTDPGARLAAPRPRRTLPGVLRPEQATELMRHSGTGAAERDPVALRDHAVLELLYATGVRVSELCGLDLDEVEFDRRVIRVIGKGDKERVVPFGVPAERAVRAWVEQGRPELVRDEVSALFLGVRGRRLDPRTVRRLVRDAAETVPGSAVTGPHGLRHSAATHLLEGGADLRSVQELLGHATLATTQLYTHVTVERLKAIHDRTHPRAR</sequence>
<evidence type="ECO:0000256" key="3">
    <source>
        <dbReference type="ARBA" id="ARBA00022618"/>
    </source>
</evidence>
<comment type="subcellular location">
    <subcellularLocation>
        <location evidence="1 9">Cytoplasm</location>
    </subcellularLocation>
</comment>
<comment type="caution">
    <text evidence="12">The sequence shown here is derived from an EMBL/GenBank/DDBJ whole genome shotgun (WGS) entry which is preliminary data.</text>
</comment>
<evidence type="ECO:0000256" key="6">
    <source>
        <dbReference type="ARBA" id="ARBA00023125"/>
    </source>
</evidence>
<dbReference type="GO" id="GO:0005737">
    <property type="term" value="C:cytoplasm"/>
    <property type="evidence" value="ECO:0007669"/>
    <property type="project" value="UniProtKB-SubCell"/>
</dbReference>
<feature type="active site" evidence="9">
    <location>
        <position position="276"/>
    </location>
</feature>
<dbReference type="SUPFAM" id="SSF56349">
    <property type="entry name" value="DNA breaking-rejoining enzymes"/>
    <property type="match status" value="1"/>
</dbReference>
<keyword evidence="13" id="KW-1185">Reference proteome</keyword>
<feature type="active site" evidence="9">
    <location>
        <position position="206"/>
    </location>
</feature>
<dbReference type="OrthoDB" id="9801717at2"/>
<dbReference type="HAMAP" id="MF_01808">
    <property type="entry name" value="Recomb_XerC_XerD"/>
    <property type="match status" value="1"/>
</dbReference>
<accession>A0A542DGX2</accession>
<keyword evidence="5 9" id="KW-0229">DNA integration</keyword>
<dbReference type="PROSITE" id="PS51900">
    <property type="entry name" value="CB"/>
    <property type="match status" value="1"/>
</dbReference>
<dbReference type="Pfam" id="PF02899">
    <property type="entry name" value="Phage_int_SAM_1"/>
    <property type="match status" value="1"/>
</dbReference>
<evidence type="ECO:0000256" key="1">
    <source>
        <dbReference type="ARBA" id="ARBA00004496"/>
    </source>
</evidence>
<evidence type="ECO:0000256" key="4">
    <source>
        <dbReference type="ARBA" id="ARBA00022829"/>
    </source>
</evidence>
<dbReference type="PANTHER" id="PTHR30349:SF77">
    <property type="entry name" value="TYROSINE RECOMBINASE XERC"/>
    <property type="match status" value="1"/>
</dbReference>
<gene>
    <name evidence="9" type="primary">xerC</name>
    <name evidence="12" type="ORF">FB471_2028</name>
</gene>
<dbReference type="GO" id="GO:0006313">
    <property type="term" value="P:DNA transposition"/>
    <property type="evidence" value="ECO:0007669"/>
    <property type="project" value="UniProtKB-UniRule"/>
</dbReference>
<protein>
    <recommendedName>
        <fullName evidence="9">Tyrosine recombinase XerC</fullName>
    </recommendedName>
</protein>
<dbReference type="Proteomes" id="UP000320876">
    <property type="component" value="Unassembled WGS sequence"/>
</dbReference>
<keyword evidence="7 9" id="KW-0233">DNA recombination</keyword>
<dbReference type="AlphaFoldDB" id="A0A542DGX2"/>
<dbReference type="GO" id="GO:0009037">
    <property type="term" value="F:tyrosine-based site-specific recombinase activity"/>
    <property type="evidence" value="ECO:0007669"/>
    <property type="project" value="UniProtKB-UniRule"/>
</dbReference>
<dbReference type="InterPro" id="IPR050090">
    <property type="entry name" value="Tyrosine_recombinase_XerCD"/>
</dbReference>
<dbReference type="InterPro" id="IPR013762">
    <property type="entry name" value="Integrase-like_cat_sf"/>
</dbReference>
<dbReference type="Gene3D" id="1.10.443.10">
    <property type="entry name" value="Intergrase catalytic core"/>
    <property type="match status" value="1"/>
</dbReference>
<evidence type="ECO:0000313" key="12">
    <source>
        <dbReference type="EMBL" id="TQJ02304.1"/>
    </source>
</evidence>
<evidence type="ECO:0000259" key="11">
    <source>
        <dbReference type="PROSITE" id="PS51900"/>
    </source>
</evidence>
<feature type="domain" description="Tyr recombinase" evidence="10">
    <location>
        <begin position="138"/>
        <end position="324"/>
    </location>
</feature>
<evidence type="ECO:0000256" key="7">
    <source>
        <dbReference type="ARBA" id="ARBA00023172"/>
    </source>
</evidence>
<dbReference type="InterPro" id="IPR002104">
    <property type="entry name" value="Integrase_catalytic"/>
</dbReference>
<dbReference type="PROSITE" id="PS51898">
    <property type="entry name" value="TYR_RECOMBINASE"/>
    <property type="match status" value="1"/>
</dbReference>
<organism evidence="12 13">
    <name type="scientific">Amycolatopsis cihanbeyliensis</name>
    <dbReference type="NCBI Taxonomy" id="1128664"/>
    <lineage>
        <taxon>Bacteria</taxon>
        <taxon>Bacillati</taxon>
        <taxon>Actinomycetota</taxon>
        <taxon>Actinomycetes</taxon>
        <taxon>Pseudonocardiales</taxon>
        <taxon>Pseudonocardiaceae</taxon>
        <taxon>Amycolatopsis</taxon>
    </lineage>
</organism>
<keyword evidence="4 9" id="KW-0159">Chromosome partition</keyword>
<evidence type="ECO:0000256" key="9">
    <source>
        <dbReference type="HAMAP-Rule" id="MF_01808"/>
    </source>
</evidence>
<dbReference type="Gene3D" id="1.10.150.130">
    <property type="match status" value="1"/>
</dbReference>
<feature type="active site" description="O-(3'-phospho-DNA)-tyrosine intermediate" evidence="9">
    <location>
        <position position="311"/>
    </location>
</feature>
<feature type="domain" description="Core-binding (CB)" evidence="11">
    <location>
        <begin position="20"/>
        <end position="117"/>
    </location>
</feature>
<name>A0A542DGX2_AMYCI</name>
<dbReference type="Pfam" id="PF00589">
    <property type="entry name" value="Phage_integrase"/>
    <property type="match status" value="1"/>
</dbReference>
<dbReference type="GO" id="GO:0007059">
    <property type="term" value="P:chromosome segregation"/>
    <property type="evidence" value="ECO:0007669"/>
    <property type="project" value="UniProtKB-UniRule"/>
</dbReference>
<dbReference type="InterPro" id="IPR044068">
    <property type="entry name" value="CB"/>
</dbReference>
<dbReference type="GO" id="GO:0051301">
    <property type="term" value="P:cell division"/>
    <property type="evidence" value="ECO:0007669"/>
    <property type="project" value="UniProtKB-KW"/>
</dbReference>
<dbReference type="InterPro" id="IPR011010">
    <property type="entry name" value="DNA_brk_join_enz"/>
</dbReference>
<reference evidence="12 13" key="1">
    <citation type="submission" date="2019-06" db="EMBL/GenBank/DDBJ databases">
        <title>Sequencing the genomes of 1000 actinobacteria strains.</title>
        <authorList>
            <person name="Klenk H.-P."/>
        </authorList>
    </citation>
    <scope>NUCLEOTIDE SEQUENCE [LARGE SCALE GENOMIC DNA]</scope>
    <source>
        <strain evidence="12 13">DSM 45679</strain>
    </source>
</reference>
<evidence type="ECO:0000256" key="5">
    <source>
        <dbReference type="ARBA" id="ARBA00022908"/>
    </source>
</evidence>
<dbReference type="EMBL" id="VFML01000001">
    <property type="protein sequence ID" value="TQJ02304.1"/>
    <property type="molecule type" value="Genomic_DNA"/>
</dbReference>
<dbReference type="InterPro" id="IPR004107">
    <property type="entry name" value="Integrase_SAM-like_N"/>
</dbReference>
<comment type="similarity">
    <text evidence="9">Belongs to the 'phage' integrase family. XerC subfamily.</text>
</comment>
<dbReference type="GO" id="GO:0003677">
    <property type="term" value="F:DNA binding"/>
    <property type="evidence" value="ECO:0007669"/>
    <property type="project" value="UniProtKB-UniRule"/>
</dbReference>
<evidence type="ECO:0000256" key="8">
    <source>
        <dbReference type="ARBA" id="ARBA00023306"/>
    </source>
</evidence>
<keyword evidence="3 9" id="KW-0132">Cell division</keyword>
<dbReference type="SUPFAM" id="SSF47823">
    <property type="entry name" value="lambda integrase-like, N-terminal domain"/>
    <property type="match status" value="1"/>
</dbReference>
<feature type="active site" evidence="9">
    <location>
        <position position="302"/>
    </location>
</feature>
<feature type="active site" evidence="9">
    <location>
        <position position="279"/>
    </location>
</feature>
<feature type="active site" evidence="9">
    <location>
        <position position="182"/>
    </location>
</feature>
<evidence type="ECO:0000256" key="2">
    <source>
        <dbReference type="ARBA" id="ARBA00022490"/>
    </source>
</evidence>
<dbReference type="InterPro" id="IPR023009">
    <property type="entry name" value="Tyrosine_recombinase_XerC/XerD"/>
</dbReference>